<keyword evidence="1" id="KW-0472">Membrane</keyword>
<evidence type="ECO:0000313" key="2">
    <source>
        <dbReference type="EMBL" id="MBO8462613.1"/>
    </source>
</evidence>
<name>A0A9D9HZY5_9FIRM</name>
<protein>
    <submittedName>
        <fullName evidence="2">Uncharacterized protein</fullName>
    </submittedName>
</protein>
<keyword evidence="1" id="KW-1133">Transmembrane helix</keyword>
<comment type="caution">
    <text evidence="2">The sequence shown here is derived from an EMBL/GenBank/DDBJ whole genome shotgun (WGS) entry which is preliminary data.</text>
</comment>
<sequence length="388" mass="44005">MADNVVQQSKKKKEKKSKGIWVLIVLVVLCALGIGYYIYTNYKTYHTYNIENKVDMEDTIESSYGMFQNKVVKYSKDGIMLLDNKGDGIWSRSYSMKAPKIIQKDNYLVVADIGGNSVYLFDRLGEVHDYTMPYPICDIEVSGQGVLAVVLEDDKANYIQLYDKEGKQIVDSTLTVQQSGYPLDIAISEDAMCMVVSYVTIDGIHIKNTIAFYNFGSVGQNANSNKYVGGFYYTDAVFPKVEFIDNHTACAYGDTKAVLYKVKEKPSDDTIEIPFDTAIRSVFSNNKYIGFIRNNEKQPEKGKYIVDIYNTKGSSVLREVVNIDYQKVKFDGNDIILTGEYECMILRMKGGEKFRGRFQNGITDFIPLDKKNQYLVIGNKSILTIKIK</sequence>
<feature type="transmembrane region" description="Helical" evidence="1">
    <location>
        <begin position="20"/>
        <end position="39"/>
    </location>
</feature>
<dbReference type="Proteomes" id="UP000823618">
    <property type="component" value="Unassembled WGS sequence"/>
</dbReference>
<dbReference type="InterPro" id="IPR036322">
    <property type="entry name" value="WD40_repeat_dom_sf"/>
</dbReference>
<reference evidence="2" key="1">
    <citation type="submission" date="2020-10" db="EMBL/GenBank/DDBJ databases">
        <authorList>
            <person name="Gilroy R."/>
        </authorList>
    </citation>
    <scope>NUCLEOTIDE SEQUENCE</scope>
    <source>
        <strain evidence="2">E3-2379</strain>
    </source>
</reference>
<evidence type="ECO:0000313" key="3">
    <source>
        <dbReference type="Proteomes" id="UP000823618"/>
    </source>
</evidence>
<organism evidence="2 3">
    <name type="scientific">Candidatus Scybalomonas excrementavium</name>
    <dbReference type="NCBI Taxonomy" id="2840943"/>
    <lineage>
        <taxon>Bacteria</taxon>
        <taxon>Bacillati</taxon>
        <taxon>Bacillota</taxon>
        <taxon>Clostridia</taxon>
        <taxon>Lachnospirales</taxon>
        <taxon>Lachnospiraceae</taxon>
        <taxon>Lachnospiraceae incertae sedis</taxon>
        <taxon>Candidatus Scybalomonas</taxon>
    </lineage>
</organism>
<dbReference type="SUPFAM" id="SSF50978">
    <property type="entry name" value="WD40 repeat-like"/>
    <property type="match status" value="1"/>
</dbReference>
<dbReference type="Gene3D" id="2.120.10.30">
    <property type="entry name" value="TolB, C-terminal domain"/>
    <property type="match status" value="1"/>
</dbReference>
<keyword evidence="1" id="KW-0812">Transmembrane</keyword>
<accession>A0A9D9HZY5</accession>
<evidence type="ECO:0000256" key="1">
    <source>
        <dbReference type="SAM" id="Phobius"/>
    </source>
</evidence>
<dbReference type="Pfam" id="PF18975">
    <property type="entry name" value="DUF5711"/>
    <property type="match status" value="1"/>
</dbReference>
<dbReference type="AlphaFoldDB" id="A0A9D9HZY5"/>
<dbReference type="InterPro" id="IPR011042">
    <property type="entry name" value="6-blade_b-propeller_TolB-like"/>
</dbReference>
<dbReference type="EMBL" id="JADIML010000049">
    <property type="protein sequence ID" value="MBO8462613.1"/>
    <property type="molecule type" value="Genomic_DNA"/>
</dbReference>
<dbReference type="InterPro" id="IPR043765">
    <property type="entry name" value="DUF5711"/>
</dbReference>
<proteinExistence type="predicted"/>
<gene>
    <name evidence="2" type="ORF">IAC13_01630</name>
</gene>
<reference evidence="2" key="2">
    <citation type="journal article" date="2021" name="PeerJ">
        <title>Extensive microbial diversity within the chicken gut microbiome revealed by metagenomics and culture.</title>
        <authorList>
            <person name="Gilroy R."/>
            <person name="Ravi A."/>
            <person name="Getino M."/>
            <person name="Pursley I."/>
            <person name="Horton D.L."/>
            <person name="Alikhan N.F."/>
            <person name="Baker D."/>
            <person name="Gharbi K."/>
            <person name="Hall N."/>
            <person name="Watson M."/>
            <person name="Adriaenssens E.M."/>
            <person name="Foster-Nyarko E."/>
            <person name="Jarju S."/>
            <person name="Secka A."/>
            <person name="Antonio M."/>
            <person name="Oren A."/>
            <person name="Chaudhuri R.R."/>
            <person name="La Ragione R."/>
            <person name="Hildebrand F."/>
            <person name="Pallen M.J."/>
        </authorList>
    </citation>
    <scope>NUCLEOTIDE SEQUENCE</scope>
    <source>
        <strain evidence="2">E3-2379</strain>
    </source>
</reference>